<comment type="subcellular location">
    <subcellularLocation>
        <location evidence="1 7">Cell outer membrane</location>
        <topology evidence="1 7">Multi-pass membrane protein</topology>
    </subcellularLocation>
</comment>
<evidence type="ECO:0000256" key="4">
    <source>
        <dbReference type="ARBA" id="ARBA00022692"/>
    </source>
</evidence>
<sequence length="840" mass="94732">MKNSRTALAYSVYVISSSLYAGTLQVESKQTQQPYLTTLVPIIVEAKKEEKVGQKIYDKEVLEQIPNSNKTITDFLKVNPNVQFSNSAAAGGKQGEIASAEISINGGLVYDNKIMLDNVRLNNLINPAGGNTDYGQSTMSGTSIATTVNTDLICELEVLDSNLSAEYGEFTGGVVKAKTCAPKTAIGEIHGQISYDYTSSAWTSFSKVSEEELQDYDKTNTTYQKEFEKQGLSALLYGRLNENVGLSLAVAKRWSDIDILSDLSTGQDANQKRENDNINLNIYAKLTDLHQLKVGFQFQDDQKDLQQVHVLNSQKKVNSENKALDLTLDSKFAYANVSQSLVYQNQKMLNDSSSDELVPWKPSPNKNWVNTASTLSEGSYGDQAQHLNSLEYNLKSEFIPFRFLATQHQLVAGFGYGHYEADWERLGQVYGYFVPSGNGLKGTDCLNAVGKVDAHCDISYNEGMGQFHVQRDLLEAGKIEVRQDRAHVFVEDRMNWNNTFKATLGLRTDYDSLSKQTNIAPRTSFVYHPFQDSRLNFTAGWNRYYANNAFSYQLQDGINTLITREKRASVKEDWAFSSNSNSANVQRSQLATPYADETVFAINSRLGWFDNQLKYVKRNNQDQVRKQRISMSPLIDEYDNYGKSTADIYTFSISNFTPIALWSTQNRFQLSADYTETVRNFNDYDDEAYNPLTYKQYILYDKHIIDEANRPADNFARPWSLRLGWDMKMDNLPVSVSHFFRYRSPYDAMVSSGIAKAEQPIGPDGEAVNKQYEAMKIGSAFTWDIRTTYSLPIGKNNQLILGLTVNNVTNRLNTYKSTAASSILYSEPGRQFIADLSFKF</sequence>
<dbReference type="EMBL" id="JABERJ010000021">
    <property type="protein sequence ID" value="NNH26551.1"/>
    <property type="molecule type" value="Genomic_DNA"/>
</dbReference>
<protein>
    <submittedName>
        <fullName evidence="10">TonB-dependent receptor</fullName>
    </submittedName>
</protein>
<dbReference type="Gene3D" id="2.40.170.20">
    <property type="entry name" value="TonB-dependent receptor, beta-barrel domain"/>
    <property type="match status" value="2"/>
</dbReference>
<keyword evidence="6 7" id="KW-0998">Cell outer membrane</keyword>
<evidence type="ECO:0000256" key="1">
    <source>
        <dbReference type="ARBA" id="ARBA00004571"/>
    </source>
</evidence>
<keyword evidence="11" id="KW-1185">Reference proteome</keyword>
<name>A0ABX1UTL7_9GAMM</name>
<keyword evidence="4 7" id="KW-0812">Transmembrane</keyword>
<evidence type="ECO:0000256" key="7">
    <source>
        <dbReference type="PROSITE-ProRule" id="PRU01360"/>
    </source>
</evidence>
<gene>
    <name evidence="10" type="ORF">HLH15_08745</name>
</gene>
<evidence type="ECO:0000256" key="3">
    <source>
        <dbReference type="ARBA" id="ARBA00022452"/>
    </source>
</evidence>
<evidence type="ECO:0000313" key="11">
    <source>
        <dbReference type="Proteomes" id="UP000555322"/>
    </source>
</evidence>
<keyword evidence="3 7" id="KW-1134">Transmembrane beta strand</keyword>
<keyword evidence="2 7" id="KW-0813">Transport</keyword>
<proteinExistence type="inferred from homology"/>
<dbReference type="SUPFAM" id="SSF56935">
    <property type="entry name" value="Porins"/>
    <property type="match status" value="1"/>
</dbReference>
<evidence type="ECO:0000313" key="10">
    <source>
        <dbReference type="EMBL" id="NNH26551.1"/>
    </source>
</evidence>
<evidence type="ECO:0000259" key="9">
    <source>
        <dbReference type="Pfam" id="PF07715"/>
    </source>
</evidence>
<reference evidence="10 11" key="1">
    <citation type="submission" date="2020-04" db="EMBL/GenBank/DDBJ databases">
        <title>Acinetobacter Taxon 24.</title>
        <authorList>
            <person name="Nemec A."/>
            <person name="Radolfova-Krizova L."/>
            <person name="Higgins P.G."/>
            <person name="Spanelova P."/>
        </authorList>
    </citation>
    <scope>NUCLEOTIDE SEQUENCE [LARGE SCALE GENOMIC DNA]</scope>
    <source>
        <strain evidence="10 11">ANC 5084</strain>
    </source>
</reference>
<keyword evidence="5 7" id="KW-0472">Membrane</keyword>
<feature type="domain" description="TonB-dependent receptor plug" evidence="9">
    <location>
        <begin position="57"/>
        <end position="173"/>
    </location>
</feature>
<organism evidence="10 11">
    <name type="scientific">Acinetobacter terrestris</name>
    <dbReference type="NCBI Taxonomy" id="2529843"/>
    <lineage>
        <taxon>Bacteria</taxon>
        <taxon>Pseudomonadati</taxon>
        <taxon>Pseudomonadota</taxon>
        <taxon>Gammaproteobacteria</taxon>
        <taxon>Moraxellales</taxon>
        <taxon>Moraxellaceae</taxon>
        <taxon>Acinetobacter</taxon>
        <taxon>Acinetobacter Taxon 24</taxon>
    </lineage>
</organism>
<dbReference type="InterPro" id="IPR012910">
    <property type="entry name" value="Plug_dom"/>
</dbReference>
<accession>A0ABX1UTL7</accession>
<feature type="signal peptide" evidence="8">
    <location>
        <begin position="1"/>
        <end position="21"/>
    </location>
</feature>
<dbReference type="InterPro" id="IPR037066">
    <property type="entry name" value="Plug_dom_sf"/>
</dbReference>
<evidence type="ECO:0000256" key="8">
    <source>
        <dbReference type="SAM" id="SignalP"/>
    </source>
</evidence>
<dbReference type="Gene3D" id="2.170.130.10">
    <property type="entry name" value="TonB-dependent receptor, plug domain"/>
    <property type="match status" value="1"/>
</dbReference>
<keyword evidence="8" id="KW-0732">Signal</keyword>
<comment type="caution">
    <text evidence="10">The sequence shown here is derived from an EMBL/GenBank/DDBJ whole genome shotgun (WGS) entry which is preliminary data.</text>
</comment>
<comment type="similarity">
    <text evidence="7">Belongs to the TonB-dependent receptor family.</text>
</comment>
<evidence type="ECO:0000256" key="6">
    <source>
        <dbReference type="ARBA" id="ARBA00023237"/>
    </source>
</evidence>
<dbReference type="PROSITE" id="PS52016">
    <property type="entry name" value="TONB_DEPENDENT_REC_3"/>
    <property type="match status" value="1"/>
</dbReference>
<evidence type="ECO:0000256" key="2">
    <source>
        <dbReference type="ARBA" id="ARBA00022448"/>
    </source>
</evidence>
<evidence type="ECO:0000256" key="5">
    <source>
        <dbReference type="ARBA" id="ARBA00023136"/>
    </source>
</evidence>
<dbReference type="InterPro" id="IPR039426">
    <property type="entry name" value="TonB-dep_rcpt-like"/>
</dbReference>
<dbReference type="Proteomes" id="UP000555322">
    <property type="component" value="Unassembled WGS sequence"/>
</dbReference>
<feature type="chain" id="PRO_5045067511" evidence="8">
    <location>
        <begin position="22"/>
        <end position="840"/>
    </location>
</feature>
<keyword evidence="10" id="KW-0675">Receptor</keyword>
<dbReference type="Pfam" id="PF07715">
    <property type="entry name" value="Plug"/>
    <property type="match status" value="1"/>
</dbReference>
<dbReference type="InterPro" id="IPR036942">
    <property type="entry name" value="Beta-barrel_TonB_sf"/>
</dbReference>